<evidence type="ECO:0000313" key="2">
    <source>
        <dbReference type="EMBL" id="MTD61515.1"/>
    </source>
</evidence>
<dbReference type="Gene3D" id="3.90.550.10">
    <property type="entry name" value="Spore Coat Polysaccharide Biosynthesis Protein SpsA, Chain A"/>
    <property type="match status" value="1"/>
</dbReference>
<sequence length="306" mass="35194">MEKKTVDVIIPVYRPGKEFGELLRRLEKQEHRPEKILVMNTGRENWNEEWEKCPILEVHHLEQKDFDHGGTRKTGAVLSDADILVFMTQDALPADKKLIGNLIRPLEEEKTGAAYARQLPKEDCRFLECYTRSFNYPSESHIRTAADIPSCGIKTYFCSNVCAAYDREVYEKLGGFVDHAIFNEDMIYAGNLVKKGYAIAYAADAKVYHSHNYSALQQFHRNFDLGVSQAEHPEIFANVPSEGEGIRLVKKSLAYLVKTGHIWLIPQLVIQSGAKYAGYFLGKRYWKLPHRLVMACTMSPWYWKQK</sequence>
<gene>
    <name evidence="2" type="ORF">GKZ57_09615</name>
</gene>
<feature type="domain" description="Glycosyltransferase 2-like" evidence="1">
    <location>
        <begin position="8"/>
        <end position="174"/>
    </location>
</feature>
<keyword evidence="2" id="KW-0808">Transferase</keyword>
<dbReference type="Pfam" id="PF00535">
    <property type="entry name" value="Glycos_transf_2"/>
    <property type="match status" value="1"/>
</dbReference>
<dbReference type="CDD" id="cd00761">
    <property type="entry name" value="Glyco_tranf_GTA_type"/>
    <property type="match status" value="1"/>
</dbReference>
<dbReference type="RefSeq" id="WP_154780395.1">
    <property type="nucleotide sequence ID" value="NZ_WMBC01000007.1"/>
</dbReference>
<dbReference type="InterPro" id="IPR001173">
    <property type="entry name" value="Glyco_trans_2-like"/>
</dbReference>
<accession>A0A844GP17</accession>
<dbReference type="InterPro" id="IPR029044">
    <property type="entry name" value="Nucleotide-diphossugar_trans"/>
</dbReference>
<dbReference type="GO" id="GO:0044010">
    <property type="term" value="P:single-species biofilm formation"/>
    <property type="evidence" value="ECO:0007669"/>
    <property type="project" value="TreeGrafter"/>
</dbReference>
<dbReference type="EMBL" id="WMBC01000007">
    <property type="protein sequence ID" value="MTD61515.1"/>
    <property type="molecule type" value="Genomic_DNA"/>
</dbReference>
<dbReference type="PANTHER" id="PTHR43685">
    <property type="entry name" value="GLYCOSYLTRANSFERASE"/>
    <property type="match status" value="1"/>
</dbReference>
<dbReference type="SUPFAM" id="SSF53448">
    <property type="entry name" value="Nucleotide-diphospho-sugar transferases"/>
    <property type="match status" value="1"/>
</dbReference>
<organism evidence="2 3">
    <name type="scientific">Blautia luti DSM 14534 = JCM 17040</name>
    <dbReference type="NCBI Taxonomy" id="649762"/>
    <lineage>
        <taxon>Bacteria</taxon>
        <taxon>Bacillati</taxon>
        <taxon>Bacillota</taxon>
        <taxon>Clostridia</taxon>
        <taxon>Lachnospirales</taxon>
        <taxon>Lachnospiraceae</taxon>
        <taxon>Blautia</taxon>
    </lineage>
</organism>
<evidence type="ECO:0000259" key="1">
    <source>
        <dbReference type="Pfam" id="PF00535"/>
    </source>
</evidence>
<evidence type="ECO:0000313" key="3">
    <source>
        <dbReference type="Proteomes" id="UP000437824"/>
    </source>
</evidence>
<reference evidence="2 3" key="1">
    <citation type="submission" date="2019-11" db="EMBL/GenBank/DDBJ databases">
        <title>Draft genome sequence of Blautia luti DSM 14534T, isolated from human stool.</title>
        <authorList>
            <person name="Ortiz R."/>
            <person name="Melis-Arcos F."/>
            <person name="Covarrubias P."/>
            <person name="Cardenas J.P."/>
            <person name="Perez-Donoso J."/>
            <person name="Almonacid D."/>
        </authorList>
    </citation>
    <scope>NUCLEOTIDE SEQUENCE [LARGE SCALE GENOMIC DNA]</scope>
    <source>
        <strain evidence="2 3">DSM 14534</strain>
    </source>
</reference>
<dbReference type="PANTHER" id="PTHR43685:SF13">
    <property type="entry name" value="O ANTIGEN BIOSYNTHESIS RHAMNOSYLTRANSFERASE RFBN"/>
    <property type="match status" value="1"/>
</dbReference>
<dbReference type="AlphaFoldDB" id="A0A844GP17"/>
<comment type="caution">
    <text evidence="2">The sequence shown here is derived from an EMBL/GenBank/DDBJ whole genome shotgun (WGS) entry which is preliminary data.</text>
</comment>
<dbReference type="InterPro" id="IPR050834">
    <property type="entry name" value="Glycosyltransf_2"/>
</dbReference>
<protein>
    <submittedName>
        <fullName evidence="2">Glycosyltransferase</fullName>
    </submittedName>
</protein>
<dbReference type="GO" id="GO:0016740">
    <property type="term" value="F:transferase activity"/>
    <property type="evidence" value="ECO:0007669"/>
    <property type="project" value="UniProtKB-KW"/>
</dbReference>
<dbReference type="Proteomes" id="UP000437824">
    <property type="component" value="Unassembled WGS sequence"/>
</dbReference>
<name>A0A844GP17_9FIRM</name>
<proteinExistence type="predicted"/>